<reference evidence="3" key="1">
    <citation type="submission" date="2021-02" db="EMBL/GenBank/DDBJ databases">
        <authorList>
            <person name="Nowell W R."/>
        </authorList>
    </citation>
    <scope>NUCLEOTIDE SEQUENCE</scope>
</reference>
<evidence type="ECO:0000313" key="2">
    <source>
        <dbReference type="EMBL" id="CAF0747292.1"/>
    </source>
</evidence>
<dbReference type="InterPro" id="IPR037197">
    <property type="entry name" value="WWE_dom_sf"/>
</dbReference>
<sequence length="276" mass="31000">MPEASAPEIAISRNSSFEHIASEQITSQVVGTEEASTSRSIAAGPTAFEESAALDDVAPVLLRPRNFQWFWKSSVDSWSSKIKVEHQPETWEKYTAVENEIIEDALNEKQSEVELDDNYVVDLNRLVQCKKGEENRQRPIKRLQHEGNQLNFQLREERFALPITLATDSRDSSQAISTSSTNEKDDRLCELWEDGNLSGAYLRLLIADTGKSVLEVVEEAAAGIVTEGGKLGKEKETKWLAKQLHHMKHLGRNQRADIPKKNIANPLGNTFGNIFR</sequence>
<gene>
    <name evidence="3" type="ORF">GPM918_LOCUS35319</name>
    <name evidence="2" type="ORF">OVA965_LOCUS1802</name>
    <name evidence="5" type="ORF">SRO942_LOCUS36035</name>
    <name evidence="4" type="ORF">TMI583_LOCUS1802</name>
</gene>
<dbReference type="PROSITE" id="PS50918">
    <property type="entry name" value="WWE"/>
    <property type="match status" value="1"/>
</dbReference>
<dbReference type="SUPFAM" id="SSF117839">
    <property type="entry name" value="WWE domain"/>
    <property type="match status" value="1"/>
</dbReference>
<proteinExistence type="predicted"/>
<dbReference type="EMBL" id="CAJNOK010000356">
    <property type="protein sequence ID" value="CAF0747292.1"/>
    <property type="molecule type" value="Genomic_DNA"/>
</dbReference>
<organism evidence="3 6">
    <name type="scientific">Didymodactylos carnosus</name>
    <dbReference type="NCBI Taxonomy" id="1234261"/>
    <lineage>
        <taxon>Eukaryota</taxon>
        <taxon>Metazoa</taxon>
        <taxon>Spiralia</taxon>
        <taxon>Gnathifera</taxon>
        <taxon>Rotifera</taxon>
        <taxon>Eurotatoria</taxon>
        <taxon>Bdelloidea</taxon>
        <taxon>Philodinida</taxon>
        <taxon>Philodinidae</taxon>
        <taxon>Didymodactylos</taxon>
    </lineage>
</organism>
<dbReference type="Proteomes" id="UP000681722">
    <property type="component" value="Unassembled WGS sequence"/>
</dbReference>
<dbReference type="EMBL" id="CAJOBA010000356">
    <property type="protein sequence ID" value="CAF3525554.1"/>
    <property type="molecule type" value="Genomic_DNA"/>
</dbReference>
<evidence type="ECO:0000313" key="6">
    <source>
        <dbReference type="Proteomes" id="UP000663829"/>
    </source>
</evidence>
<evidence type="ECO:0000259" key="1">
    <source>
        <dbReference type="PROSITE" id="PS50918"/>
    </source>
</evidence>
<dbReference type="Proteomes" id="UP000663829">
    <property type="component" value="Unassembled WGS sequence"/>
</dbReference>
<comment type="caution">
    <text evidence="3">The sequence shown here is derived from an EMBL/GenBank/DDBJ whole genome shotgun (WGS) entry which is preliminary data.</text>
</comment>
<dbReference type="EMBL" id="CAJOBC010085810">
    <property type="protein sequence ID" value="CAF4335936.1"/>
    <property type="molecule type" value="Genomic_DNA"/>
</dbReference>
<evidence type="ECO:0000313" key="5">
    <source>
        <dbReference type="EMBL" id="CAF4335936.1"/>
    </source>
</evidence>
<dbReference type="EMBL" id="CAJNOQ010020349">
    <property type="protein sequence ID" value="CAF1467161.1"/>
    <property type="molecule type" value="Genomic_DNA"/>
</dbReference>
<name>A0A815QSE3_9BILA</name>
<protein>
    <recommendedName>
        <fullName evidence="1">WWE domain-containing protein</fullName>
    </recommendedName>
</protein>
<dbReference type="Gene3D" id="3.30.720.50">
    <property type="match status" value="1"/>
</dbReference>
<evidence type="ECO:0000313" key="3">
    <source>
        <dbReference type="EMBL" id="CAF1467161.1"/>
    </source>
</evidence>
<accession>A0A815QSE3</accession>
<evidence type="ECO:0000313" key="4">
    <source>
        <dbReference type="EMBL" id="CAF3525554.1"/>
    </source>
</evidence>
<feature type="domain" description="WWE" evidence="1">
    <location>
        <begin position="55"/>
        <end position="142"/>
    </location>
</feature>
<dbReference type="InterPro" id="IPR004170">
    <property type="entry name" value="WWE_dom"/>
</dbReference>
<dbReference type="Pfam" id="PF02825">
    <property type="entry name" value="WWE"/>
    <property type="match status" value="1"/>
</dbReference>
<keyword evidence="6" id="KW-1185">Reference proteome</keyword>
<dbReference type="Proteomes" id="UP000682733">
    <property type="component" value="Unassembled WGS sequence"/>
</dbReference>
<dbReference type="AlphaFoldDB" id="A0A815QSE3"/>
<dbReference type="Proteomes" id="UP000677228">
    <property type="component" value="Unassembled WGS sequence"/>
</dbReference>